<dbReference type="PANTHER" id="PTHR11712">
    <property type="entry name" value="POLYKETIDE SYNTHASE-RELATED"/>
    <property type="match status" value="1"/>
</dbReference>
<comment type="catalytic activity">
    <reaction evidence="20 22">
        <text>(9Z)-hexadecenoyl-[ACP] + malonyl-[ACP] + H(+) = 3-oxo-(11Z)-octadecenoyl-[ACP] + holo-[ACP] + CO2</text>
        <dbReference type="Rhea" id="RHEA:55040"/>
        <dbReference type="Rhea" id="RHEA-COMP:9623"/>
        <dbReference type="Rhea" id="RHEA-COMP:9685"/>
        <dbReference type="Rhea" id="RHEA-COMP:10800"/>
        <dbReference type="Rhea" id="RHEA-COMP:14074"/>
        <dbReference type="ChEBI" id="CHEBI:15378"/>
        <dbReference type="ChEBI" id="CHEBI:16526"/>
        <dbReference type="ChEBI" id="CHEBI:64479"/>
        <dbReference type="ChEBI" id="CHEBI:78449"/>
        <dbReference type="ChEBI" id="CHEBI:83989"/>
        <dbReference type="ChEBI" id="CHEBI:138538"/>
        <dbReference type="EC" id="2.3.1.179"/>
    </reaction>
</comment>
<sequence>MSSLNGHRVVVTGIGVVAPNGIGKSIFWQNLKNGLNCVDNITFFDTSEHPSKVAAEIRNFKAEDYVPLKKIKKMDRSTHMGIAASLEAVADSRLPINPHTAENIGCIIGTGAGGMGFAEHEMSVYFKEGLKKVNPYAAVSVFCGAIPGEIAIQLGIKGPNIAVSNGCTSANDAIGLAFNAIKSGSIDAVLTGGVDACVTPAIVGSFCRINALSTKKNDNPKKASRPFNLDRDGFVMSEGAWLFVFENLSYALKRGAPIYAEVVGYGSTSDAYHMTAPAPDSLQTARAMQVALRTAGLAPEQIDYIVAHGTSTPLNDRNETLAIKKAFGNHAKKLAISSIKSMIGHAVGAAAAGNFATAVLAAKEDFIPPTINYDNPDPECDLYYTPNKGETRIVNYALVNSIGFGSKNASTIVKKYKE</sequence>
<dbReference type="Proteomes" id="UP000178602">
    <property type="component" value="Unassembled WGS sequence"/>
</dbReference>
<dbReference type="PROSITE" id="PS52004">
    <property type="entry name" value="KS3_2"/>
    <property type="match status" value="1"/>
</dbReference>
<comment type="subcellular location">
    <subcellularLocation>
        <location evidence="1">Cell inner membrane</location>
    </subcellularLocation>
</comment>
<evidence type="ECO:0000256" key="21">
    <source>
        <dbReference type="ARBA" id="ARBA00047659"/>
    </source>
</evidence>
<evidence type="ECO:0000256" key="14">
    <source>
        <dbReference type="ARBA" id="ARBA00023098"/>
    </source>
</evidence>
<comment type="catalytic activity">
    <reaction evidence="21 22">
        <text>a fatty acyl-[ACP] + malonyl-[ACP] + H(+) = a 3-oxoacyl-[ACP] + holo-[ACP] + CO2</text>
        <dbReference type="Rhea" id="RHEA:22836"/>
        <dbReference type="Rhea" id="RHEA-COMP:9623"/>
        <dbReference type="Rhea" id="RHEA-COMP:9685"/>
        <dbReference type="Rhea" id="RHEA-COMP:9916"/>
        <dbReference type="Rhea" id="RHEA-COMP:14125"/>
        <dbReference type="ChEBI" id="CHEBI:15378"/>
        <dbReference type="ChEBI" id="CHEBI:16526"/>
        <dbReference type="ChEBI" id="CHEBI:64479"/>
        <dbReference type="ChEBI" id="CHEBI:78449"/>
        <dbReference type="ChEBI" id="CHEBI:78776"/>
        <dbReference type="ChEBI" id="CHEBI:138651"/>
    </reaction>
</comment>
<dbReference type="InterPro" id="IPR016039">
    <property type="entry name" value="Thiolase-like"/>
</dbReference>
<evidence type="ECO:0000256" key="22">
    <source>
        <dbReference type="PIRNR" id="PIRNR000447"/>
    </source>
</evidence>
<dbReference type="NCBIfam" id="NF005589">
    <property type="entry name" value="PRK07314.1"/>
    <property type="match status" value="1"/>
</dbReference>
<dbReference type="SUPFAM" id="SSF53901">
    <property type="entry name" value="Thiolase-like"/>
    <property type="match status" value="2"/>
</dbReference>
<evidence type="ECO:0000256" key="3">
    <source>
        <dbReference type="ARBA" id="ARBA00008467"/>
    </source>
</evidence>
<accession>A0A1F4T3N3</accession>
<name>A0A1F4T3N3_UNCSA</name>
<evidence type="ECO:0000259" key="25">
    <source>
        <dbReference type="PROSITE" id="PS52004"/>
    </source>
</evidence>
<keyword evidence="10 22" id="KW-0808">Transferase</keyword>
<comment type="similarity">
    <text evidence="3 22 24">Belongs to the thiolase-like superfamily. Beta-ketoacyl-ACP synthases family.</text>
</comment>
<evidence type="ECO:0000256" key="2">
    <source>
        <dbReference type="ARBA" id="ARBA00005194"/>
    </source>
</evidence>
<dbReference type="GO" id="GO:0005886">
    <property type="term" value="C:plasma membrane"/>
    <property type="evidence" value="ECO:0007669"/>
    <property type="project" value="UniProtKB-SubCell"/>
</dbReference>
<dbReference type="GO" id="GO:0006633">
    <property type="term" value="P:fatty acid biosynthetic process"/>
    <property type="evidence" value="ECO:0007669"/>
    <property type="project" value="UniProtKB-UniRule"/>
</dbReference>
<dbReference type="CDD" id="cd00834">
    <property type="entry name" value="KAS_I_II"/>
    <property type="match status" value="1"/>
</dbReference>
<evidence type="ECO:0000256" key="24">
    <source>
        <dbReference type="RuleBase" id="RU003694"/>
    </source>
</evidence>
<dbReference type="InterPro" id="IPR014031">
    <property type="entry name" value="Ketoacyl_synth_C"/>
</dbReference>
<keyword evidence="15" id="KW-0472">Membrane</keyword>
<dbReference type="PANTHER" id="PTHR11712:SF352">
    <property type="entry name" value="3-OXOACYL-[ACYL-CARRIER-PROTEIN] SYNTHASE"/>
    <property type="match status" value="1"/>
</dbReference>
<evidence type="ECO:0000256" key="18">
    <source>
        <dbReference type="ARBA" id="ARBA00024006"/>
    </source>
</evidence>
<dbReference type="GO" id="GO:0004315">
    <property type="term" value="F:3-oxoacyl-[acyl-carrier-protein] synthase activity"/>
    <property type="evidence" value="ECO:0007669"/>
    <property type="project" value="UniProtKB-UniRule"/>
</dbReference>
<dbReference type="PROSITE" id="PS00606">
    <property type="entry name" value="KS3_1"/>
    <property type="match status" value="1"/>
</dbReference>
<dbReference type="InterPro" id="IPR020841">
    <property type="entry name" value="PKS_Beta-ketoAc_synthase_dom"/>
</dbReference>
<dbReference type="Gene3D" id="3.40.47.10">
    <property type="match status" value="2"/>
</dbReference>
<evidence type="ECO:0000256" key="12">
    <source>
        <dbReference type="ARBA" id="ARBA00022832"/>
    </source>
</evidence>
<evidence type="ECO:0000256" key="6">
    <source>
        <dbReference type="ARBA" id="ARBA00022458"/>
    </source>
</evidence>
<evidence type="ECO:0000256" key="7">
    <source>
        <dbReference type="ARBA" id="ARBA00022475"/>
    </source>
</evidence>
<dbReference type="InterPro" id="IPR018201">
    <property type="entry name" value="Ketoacyl_synth_AS"/>
</dbReference>
<evidence type="ECO:0000256" key="15">
    <source>
        <dbReference type="ARBA" id="ARBA00023136"/>
    </source>
</evidence>
<keyword evidence="9" id="KW-0997">Cell inner membrane</keyword>
<evidence type="ECO:0000313" key="26">
    <source>
        <dbReference type="EMBL" id="OGC27415.1"/>
    </source>
</evidence>
<evidence type="ECO:0000256" key="23">
    <source>
        <dbReference type="PIRSR" id="PIRSR000447-1"/>
    </source>
</evidence>
<evidence type="ECO:0000256" key="5">
    <source>
        <dbReference type="ARBA" id="ARBA00014657"/>
    </source>
</evidence>
<feature type="domain" description="Ketosynthase family 3 (KS3)" evidence="25">
    <location>
        <begin position="6"/>
        <end position="415"/>
    </location>
</feature>
<feature type="active site" description="For beta-ketoacyl synthase activity" evidence="23">
    <location>
        <position position="167"/>
    </location>
</feature>
<dbReference type="InterPro" id="IPR000794">
    <property type="entry name" value="Beta-ketoacyl_synthase"/>
</dbReference>
<keyword evidence="17 22" id="KW-0012">Acyltransferase</keyword>
<comment type="function">
    <text evidence="18 22">Involved in the type II fatty acid elongation cycle. Catalyzes the elongation of a wide range of acyl-ACP by the addition of two carbons from malonyl-ACP to an acyl acceptor. Can efficiently catalyze the conversion of palmitoleoyl-ACP (cis-hexadec-9-enoyl-ACP) to cis-vaccenoyl-ACP (cis-octadec-11-enoyl-ACP), an essential step in the thermal regulation of fatty acid composition.</text>
</comment>
<dbReference type="AlphaFoldDB" id="A0A1F4T3N3"/>
<evidence type="ECO:0000256" key="19">
    <source>
        <dbReference type="ARBA" id="ARBA00037576"/>
    </source>
</evidence>
<organism evidence="26 27">
    <name type="scientific">candidate division WOR-1 bacterium RIFOXYC12_FULL_54_18</name>
    <dbReference type="NCBI Taxonomy" id="1802584"/>
    <lineage>
        <taxon>Bacteria</taxon>
        <taxon>Bacillati</taxon>
        <taxon>Saganbacteria</taxon>
    </lineage>
</organism>
<comment type="caution">
    <text evidence="26">The sequence shown here is derived from an EMBL/GenBank/DDBJ whole genome shotgun (WGS) entry which is preliminary data.</text>
</comment>
<evidence type="ECO:0000256" key="1">
    <source>
        <dbReference type="ARBA" id="ARBA00004533"/>
    </source>
</evidence>
<dbReference type="SMART" id="SM00825">
    <property type="entry name" value="PKS_KS"/>
    <property type="match status" value="1"/>
</dbReference>
<protein>
    <recommendedName>
        <fullName evidence="5 22">3-oxoacyl-[acyl-carrier-protein] synthase 2</fullName>
        <ecNumber evidence="4 22">2.3.1.179</ecNumber>
    </recommendedName>
</protein>
<evidence type="ECO:0000256" key="16">
    <source>
        <dbReference type="ARBA" id="ARBA00023160"/>
    </source>
</evidence>
<keyword evidence="16 22" id="KW-0275">Fatty acid biosynthesis</keyword>
<keyword evidence="11" id="KW-0812">Transmembrane</keyword>
<dbReference type="Pfam" id="PF02801">
    <property type="entry name" value="Ketoacyl-synt_C"/>
    <property type="match status" value="1"/>
</dbReference>
<dbReference type="InterPro" id="IPR014030">
    <property type="entry name" value="Ketoacyl_synth_N"/>
</dbReference>
<evidence type="ECO:0000256" key="8">
    <source>
        <dbReference type="ARBA" id="ARBA00022516"/>
    </source>
</evidence>
<evidence type="ECO:0000256" key="4">
    <source>
        <dbReference type="ARBA" id="ARBA00012356"/>
    </source>
</evidence>
<comment type="function">
    <text evidence="19">Proposed to synthesize NOD factor fatty acyl chain. Involved in the synthesis of a highly unsaturated fatty acid moiety, which forms part of a lipo-oligosaccharide that is responsible for host specificity.</text>
</comment>
<evidence type="ECO:0000256" key="20">
    <source>
        <dbReference type="ARBA" id="ARBA00047318"/>
    </source>
</evidence>
<keyword evidence="8 22" id="KW-0444">Lipid biosynthesis</keyword>
<evidence type="ECO:0000256" key="17">
    <source>
        <dbReference type="ARBA" id="ARBA00023315"/>
    </source>
</evidence>
<gene>
    <name evidence="26" type="ORF">A3K49_00045</name>
</gene>
<proteinExistence type="inferred from homology"/>
<keyword evidence="13" id="KW-1133">Transmembrane helix</keyword>
<dbReference type="UniPathway" id="UPA00094"/>
<dbReference type="NCBIfam" id="TIGR03150">
    <property type="entry name" value="fabF"/>
    <property type="match status" value="1"/>
</dbReference>
<dbReference type="EMBL" id="MEUG01000001">
    <property type="protein sequence ID" value="OGC27415.1"/>
    <property type="molecule type" value="Genomic_DNA"/>
</dbReference>
<evidence type="ECO:0000256" key="11">
    <source>
        <dbReference type="ARBA" id="ARBA00022692"/>
    </source>
</evidence>
<keyword evidence="6" id="KW-0536">Nodulation</keyword>
<evidence type="ECO:0000256" key="9">
    <source>
        <dbReference type="ARBA" id="ARBA00022519"/>
    </source>
</evidence>
<evidence type="ECO:0000256" key="13">
    <source>
        <dbReference type="ARBA" id="ARBA00022989"/>
    </source>
</evidence>
<evidence type="ECO:0000313" key="27">
    <source>
        <dbReference type="Proteomes" id="UP000178602"/>
    </source>
</evidence>
<keyword evidence="12" id="KW-0276">Fatty acid metabolism</keyword>
<keyword evidence="14" id="KW-0443">Lipid metabolism</keyword>
<dbReference type="PIRSF" id="PIRSF000447">
    <property type="entry name" value="KAS_II"/>
    <property type="match status" value="1"/>
</dbReference>
<dbReference type="FunFam" id="3.40.47.10:FF:000018">
    <property type="entry name" value="3-oxoacyl-[acyl-carrier-protein] synthase 2"/>
    <property type="match status" value="1"/>
</dbReference>
<dbReference type="Pfam" id="PF00109">
    <property type="entry name" value="ketoacyl-synt"/>
    <property type="match status" value="1"/>
</dbReference>
<evidence type="ECO:0000256" key="10">
    <source>
        <dbReference type="ARBA" id="ARBA00022679"/>
    </source>
</evidence>
<keyword evidence="7" id="KW-1003">Cell membrane</keyword>
<comment type="pathway">
    <text evidence="2 22">Lipid metabolism; fatty acid biosynthesis.</text>
</comment>
<reference evidence="26 27" key="1">
    <citation type="journal article" date="2016" name="Nat. Commun.">
        <title>Thousands of microbial genomes shed light on interconnected biogeochemical processes in an aquifer system.</title>
        <authorList>
            <person name="Anantharaman K."/>
            <person name="Brown C.T."/>
            <person name="Hug L.A."/>
            <person name="Sharon I."/>
            <person name="Castelle C.J."/>
            <person name="Probst A.J."/>
            <person name="Thomas B.C."/>
            <person name="Singh A."/>
            <person name="Wilkins M.J."/>
            <person name="Karaoz U."/>
            <person name="Brodie E.L."/>
            <person name="Williams K.H."/>
            <person name="Hubbard S.S."/>
            <person name="Banfield J.F."/>
        </authorList>
    </citation>
    <scope>NUCLEOTIDE SEQUENCE [LARGE SCALE GENOMIC DNA]</scope>
</reference>
<dbReference type="InterPro" id="IPR017568">
    <property type="entry name" value="3-oxoacyl-ACP_synth-2"/>
</dbReference>
<dbReference type="EC" id="2.3.1.179" evidence="4 22"/>